<comment type="caution">
    <text evidence="1">The sequence shown here is derived from an EMBL/GenBank/DDBJ whole genome shotgun (WGS) entry which is preliminary data.</text>
</comment>
<protein>
    <submittedName>
        <fullName evidence="1">Uncharacterized protein</fullName>
    </submittedName>
</protein>
<accession>A0A2I0IYP1</accession>
<dbReference type="AlphaFoldDB" id="A0A2I0IYP1"/>
<evidence type="ECO:0000313" key="1">
    <source>
        <dbReference type="EMBL" id="PKI49101.1"/>
    </source>
</evidence>
<organism evidence="1 2">
    <name type="scientific">Punica granatum</name>
    <name type="common">Pomegranate</name>
    <dbReference type="NCBI Taxonomy" id="22663"/>
    <lineage>
        <taxon>Eukaryota</taxon>
        <taxon>Viridiplantae</taxon>
        <taxon>Streptophyta</taxon>
        <taxon>Embryophyta</taxon>
        <taxon>Tracheophyta</taxon>
        <taxon>Spermatophyta</taxon>
        <taxon>Magnoliopsida</taxon>
        <taxon>eudicotyledons</taxon>
        <taxon>Gunneridae</taxon>
        <taxon>Pentapetalae</taxon>
        <taxon>rosids</taxon>
        <taxon>malvids</taxon>
        <taxon>Myrtales</taxon>
        <taxon>Lythraceae</taxon>
        <taxon>Punica</taxon>
    </lineage>
</organism>
<gene>
    <name evidence="1" type="ORF">CRG98_030507</name>
</gene>
<reference evidence="1 2" key="1">
    <citation type="submission" date="2017-11" db="EMBL/GenBank/DDBJ databases">
        <title>De-novo sequencing of pomegranate (Punica granatum L.) genome.</title>
        <authorList>
            <person name="Akparov Z."/>
            <person name="Amiraslanov A."/>
            <person name="Hajiyeva S."/>
            <person name="Abbasov M."/>
            <person name="Kaur K."/>
            <person name="Hamwieh A."/>
            <person name="Solovyev V."/>
            <person name="Salamov A."/>
            <person name="Braich B."/>
            <person name="Kosarev P."/>
            <person name="Mahmoud A."/>
            <person name="Hajiyev E."/>
            <person name="Babayeva S."/>
            <person name="Izzatullayeva V."/>
            <person name="Mammadov A."/>
            <person name="Mammadov A."/>
            <person name="Sharifova S."/>
            <person name="Ojaghi J."/>
            <person name="Eynullazada K."/>
            <person name="Bayramov B."/>
            <person name="Abdulazimova A."/>
            <person name="Shahmuradov I."/>
        </authorList>
    </citation>
    <scope>NUCLEOTIDE SEQUENCE [LARGE SCALE GENOMIC DNA]</scope>
    <source>
        <strain evidence="2">cv. AG2017</strain>
        <tissue evidence="1">Leaf</tissue>
    </source>
</reference>
<evidence type="ECO:0000313" key="2">
    <source>
        <dbReference type="Proteomes" id="UP000233551"/>
    </source>
</evidence>
<dbReference type="Proteomes" id="UP000233551">
    <property type="component" value="Unassembled WGS sequence"/>
</dbReference>
<proteinExistence type="predicted"/>
<sequence length="112" mass="12301">MKFGSAQMVFNKGSSFHRYNLLVIACEGSFQSTGEVIHVLLQGPHDSQMCRGKSVEALFQLNSVLLGVDFASRSTVRATQYLSTLPPVKQCTLGRGHCCPRAPPKQRPISLH</sequence>
<keyword evidence="2" id="KW-1185">Reference proteome</keyword>
<name>A0A2I0IYP1_PUNGR</name>
<dbReference type="EMBL" id="PGOL01002283">
    <property type="protein sequence ID" value="PKI49101.1"/>
    <property type="molecule type" value="Genomic_DNA"/>
</dbReference>